<dbReference type="Gene3D" id="3.30.450.20">
    <property type="entry name" value="PAS domain"/>
    <property type="match status" value="1"/>
</dbReference>
<evidence type="ECO:0000313" key="2">
    <source>
        <dbReference type="EMBL" id="MDC3418688.1"/>
    </source>
</evidence>
<proteinExistence type="predicted"/>
<sequence length="112" mass="12661">MEPHQIAALYRERSAILLSIREGIIAIDDHKKITMINHSAKKILGITDECMNQSIADVSWYQFKTMLKYKAAWYGKTVVFAANSIVLFGGSFGQRPCHIRLIKRADSSMAMV</sequence>
<dbReference type="CDD" id="cd00130">
    <property type="entry name" value="PAS"/>
    <property type="match status" value="1"/>
</dbReference>
<evidence type="ECO:0000313" key="3">
    <source>
        <dbReference type="Proteomes" id="UP001145069"/>
    </source>
</evidence>
<comment type="caution">
    <text evidence="2">The sequence shown here is derived from an EMBL/GenBank/DDBJ whole genome shotgun (WGS) entry which is preliminary data.</text>
</comment>
<keyword evidence="3" id="KW-1185">Reference proteome</keyword>
<dbReference type="Pfam" id="PF00989">
    <property type="entry name" value="PAS"/>
    <property type="match status" value="1"/>
</dbReference>
<gene>
    <name evidence="2" type="ORF">NC799_17730</name>
</gene>
<dbReference type="EMBL" id="JAMQKC010000041">
    <property type="protein sequence ID" value="MDC3418688.1"/>
    <property type="molecule type" value="Genomic_DNA"/>
</dbReference>
<feature type="domain" description="PAS fold" evidence="1">
    <location>
        <begin position="12"/>
        <end position="62"/>
    </location>
</feature>
<name>A0A9X4AHX1_9BACI</name>
<dbReference type="RefSeq" id="WP_272447783.1">
    <property type="nucleotide sequence ID" value="NZ_JAMQKC010000041.1"/>
</dbReference>
<reference evidence="2" key="1">
    <citation type="submission" date="2022-06" db="EMBL/GenBank/DDBJ databases">
        <title>Aquibacillus sp. a new bacterium isolated from soil saline samples.</title>
        <authorList>
            <person name="Galisteo C."/>
            <person name="De La Haba R."/>
            <person name="Sanchez-Porro C."/>
            <person name="Ventosa A."/>
        </authorList>
    </citation>
    <scope>NUCLEOTIDE SEQUENCE</scope>
    <source>
        <strain evidence="2">3ASR75-54</strain>
    </source>
</reference>
<protein>
    <submittedName>
        <fullName evidence="2">PAS domain-containing protein</fullName>
    </submittedName>
</protein>
<dbReference type="InterPro" id="IPR000014">
    <property type="entry name" value="PAS"/>
</dbReference>
<dbReference type="Proteomes" id="UP001145069">
    <property type="component" value="Unassembled WGS sequence"/>
</dbReference>
<accession>A0A9X4AHX1</accession>
<dbReference type="AlphaFoldDB" id="A0A9X4AHX1"/>
<evidence type="ECO:0000259" key="1">
    <source>
        <dbReference type="Pfam" id="PF00989"/>
    </source>
</evidence>
<organism evidence="2 3">
    <name type="scientific">Aquibacillus salsiterrae</name>
    <dbReference type="NCBI Taxonomy" id="2950439"/>
    <lineage>
        <taxon>Bacteria</taxon>
        <taxon>Bacillati</taxon>
        <taxon>Bacillota</taxon>
        <taxon>Bacilli</taxon>
        <taxon>Bacillales</taxon>
        <taxon>Bacillaceae</taxon>
        <taxon>Aquibacillus</taxon>
    </lineage>
</organism>
<dbReference type="GO" id="GO:0006355">
    <property type="term" value="P:regulation of DNA-templated transcription"/>
    <property type="evidence" value="ECO:0007669"/>
    <property type="project" value="InterPro"/>
</dbReference>
<dbReference type="InterPro" id="IPR013767">
    <property type="entry name" value="PAS_fold"/>
</dbReference>